<dbReference type="EMBL" id="FOWE01000004">
    <property type="protein sequence ID" value="SFO17583.1"/>
    <property type="molecule type" value="Genomic_DNA"/>
</dbReference>
<dbReference type="RefSeq" id="WP_075013188.1">
    <property type="nucleotide sequence ID" value="NZ_FOWE01000004.1"/>
</dbReference>
<feature type="transmembrane region" description="Helical" evidence="2">
    <location>
        <begin position="35"/>
        <end position="55"/>
    </location>
</feature>
<feature type="region of interest" description="Disordered" evidence="1">
    <location>
        <begin position="66"/>
        <end position="87"/>
    </location>
</feature>
<dbReference type="AlphaFoldDB" id="A0A1I5F1M6"/>
<evidence type="ECO:0000256" key="2">
    <source>
        <dbReference type="SAM" id="Phobius"/>
    </source>
</evidence>
<keyword evidence="2" id="KW-0812">Transmembrane</keyword>
<evidence type="ECO:0000313" key="4">
    <source>
        <dbReference type="Proteomes" id="UP000183642"/>
    </source>
</evidence>
<name>A0A1I5F1M6_9ACTN</name>
<keyword evidence="4" id="KW-1185">Reference proteome</keyword>
<keyword evidence="2" id="KW-1133">Transmembrane helix</keyword>
<gene>
    <name evidence="3" type="ORF">SAMN05660359_01785</name>
</gene>
<sequence>MGGLVFLVPVLLVVVAGYAVGYVAAEALGVAQPEAVGWPAGFLLLAVTVVALLRYRRHRRARARRLPVAARRKRGESWSGPPAGPPR</sequence>
<organism evidence="3 4">
    <name type="scientific">Geodermatophilus obscurus</name>
    <dbReference type="NCBI Taxonomy" id="1861"/>
    <lineage>
        <taxon>Bacteria</taxon>
        <taxon>Bacillati</taxon>
        <taxon>Actinomycetota</taxon>
        <taxon>Actinomycetes</taxon>
        <taxon>Geodermatophilales</taxon>
        <taxon>Geodermatophilaceae</taxon>
        <taxon>Geodermatophilus</taxon>
    </lineage>
</organism>
<evidence type="ECO:0000313" key="3">
    <source>
        <dbReference type="EMBL" id="SFO17583.1"/>
    </source>
</evidence>
<dbReference type="Proteomes" id="UP000183642">
    <property type="component" value="Unassembled WGS sequence"/>
</dbReference>
<accession>A0A1I5F1M6</accession>
<evidence type="ECO:0000256" key="1">
    <source>
        <dbReference type="SAM" id="MobiDB-lite"/>
    </source>
</evidence>
<reference evidence="4" key="1">
    <citation type="submission" date="2016-10" db="EMBL/GenBank/DDBJ databases">
        <authorList>
            <person name="Varghese N."/>
            <person name="Submissions S."/>
        </authorList>
    </citation>
    <scope>NUCLEOTIDE SEQUENCE [LARGE SCALE GENOMIC DNA]</scope>
    <source>
        <strain evidence="4">DSM 43161</strain>
    </source>
</reference>
<protein>
    <submittedName>
        <fullName evidence="3">Uncharacterized protein</fullName>
    </submittedName>
</protein>
<proteinExistence type="predicted"/>
<keyword evidence="2" id="KW-0472">Membrane</keyword>